<dbReference type="NCBIfam" id="NF033819">
    <property type="entry name" value="IS66_TnpB"/>
    <property type="match status" value="1"/>
</dbReference>
<dbReference type="AlphaFoldDB" id="V7DBE3"/>
<proteinExistence type="predicted"/>
<dbReference type="Proteomes" id="UP000018511">
    <property type="component" value="Unassembled WGS sequence"/>
</dbReference>
<dbReference type="InterPro" id="IPR008878">
    <property type="entry name" value="Transposase_IS66_Orf2"/>
</dbReference>
<dbReference type="Pfam" id="PF05717">
    <property type="entry name" value="TnpB_IS66"/>
    <property type="match status" value="1"/>
</dbReference>
<dbReference type="EMBL" id="AXUP01000239">
    <property type="protein sequence ID" value="ESW38566.1"/>
    <property type="molecule type" value="Genomic_DNA"/>
</dbReference>
<dbReference type="PANTHER" id="PTHR36455:SF1">
    <property type="entry name" value="BLR8292 PROTEIN"/>
    <property type="match status" value="1"/>
</dbReference>
<sequence length="178" mass="19507">MDSRANAENHGAATCFHSAALAASRSKFTSRIIDYLSGNPAPARHRQSELADRKRCCLRDLSARPVAMIRIDSIWLATEPMDMRAGTDTALARVVAVFGAAQPHCAYLFANRRANRMKVLVHDGLGIWLAARRLHQGKFFWPGSRHGAQMELGAEQLHALVLGLPWQRVGPGSAISIV</sequence>
<name>V7DBE3_9PSED</name>
<dbReference type="PATRIC" id="fig|1388762.3.peg.3360"/>
<reference evidence="1 2" key="1">
    <citation type="submission" date="2013-10" db="EMBL/GenBank/DDBJ databases">
        <title>Whole Genome Shotgun Sequence of Pseudomonas taiwanensis SJ9.</title>
        <authorList>
            <person name="Hong S.-J."/>
            <person name="Shin J.-H."/>
        </authorList>
    </citation>
    <scope>NUCLEOTIDE SEQUENCE [LARGE SCALE GENOMIC DNA]</scope>
    <source>
        <strain evidence="1 2">SJ9</strain>
    </source>
</reference>
<evidence type="ECO:0000313" key="1">
    <source>
        <dbReference type="EMBL" id="ESW38566.1"/>
    </source>
</evidence>
<evidence type="ECO:0000313" key="2">
    <source>
        <dbReference type="Proteomes" id="UP000018511"/>
    </source>
</evidence>
<comment type="caution">
    <text evidence="1">The sequence shown here is derived from an EMBL/GenBank/DDBJ whole genome shotgun (WGS) entry which is preliminary data.</text>
</comment>
<accession>V7DBE3</accession>
<protein>
    <submittedName>
        <fullName evidence="1">Transposase</fullName>
    </submittedName>
</protein>
<organism evidence="1 2">
    <name type="scientific">Pseudomonas taiwanensis SJ9</name>
    <dbReference type="NCBI Taxonomy" id="1388762"/>
    <lineage>
        <taxon>Bacteria</taxon>
        <taxon>Pseudomonadati</taxon>
        <taxon>Pseudomonadota</taxon>
        <taxon>Gammaproteobacteria</taxon>
        <taxon>Pseudomonadales</taxon>
        <taxon>Pseudomonadaceae</taxon>
        <taxon>Pseudomonas</taxon>
    </lineage>
</organism>
<dbReference type="PANTHER" id="PTHR36455">
    <property type="match status" value="1"/>
</dbReference>
<gene>
    <name evidence="1" type="ORF">O164_17040</name>
</gene>